<name>A0A926D3E2_9FIRM</name>
<comment type="caution">
    <text evidence="4">The sequence shown here is derived from an EMBL/GenBank/DDBJ whole genome shotgun (WGS) entry which is preliminary data.</text>
</comment>
<dbReference type="PANTHER" id="PTHR37829">
    <property type="entry name" value="PHAGE-LIKE ELEMENT PBSX PROTEIN XKDT"/>
    <property type="match status" value="1"/>
</dbReference>
<feature type="domain" description="Baseplate J-like central" evidence="2">
    <location>
        <begin position="179"/>
        <end position="256"/>
    </location>
</feature>
<dbReference type="Proteomes" id="UP000623172">
    <property type="component" value="Unassembled WGS sequence"/>
</dbReference>
<evidence type="ECO:0000259" key="2">
    <source>
        <dbReference type="Pfam" id="PF26078"/>
    </source>
</evidence>
<proteinExistence type="inferred from homology"/>
<reference evidence="4" key="1">
    <citation type="submission" date="2020-08" db="EMBL/GenBank/DDBJ databases">
        <title>Genome public.</title>
        <authorList>
            <person name="Liu C."/>
            <person name="Sun Q."/>
        </authorList>
    </citation>
    <scope>NUCLEOTIDE SEQUENCE</scope>
    <source>
        <strain evidence="4">NSJ-53</strain>
    </source>
</reference>
<comment type="similarity">
    <text evidence="1">Belongs to the Mu gp47/PBSX XkdT family.</text>
</comment>
<organism evidence="4 5">
    <name type="scientific">Gehongia tenuis</name>
    <dbReference type="NCBI Taxonomy" id="2763655"/>
    <lineage>
        <taxon>Bacteria</taxon>
        <taxon>Bacillati</taxon>
        <taxon>Bacillota</taxon>
        <taxon>Clostridia</taxon>
        <taxon>Christensenellales</taxon>
        <taxon>Christensenellaceae</taxon>
        <taxon>Gehongia</taxon>
    </lineage>
</organism>
<dbReference type="InterPro" id="IPR058531">
    <property type="entry name" value="Baseplate_J_M"/>
</dbReference>
<feature type="domain" description="Baseplate J-like C-terminal" evidence="3">
    <location>
        <begin position="262"/>
        <end position="350"/>
    </location>
</feature>
<dbReference type="PANTHER" id="PTHR37829:SF3">
    <property type="entry name" value="PROTEIN JAYE-RELATED"/>
    <property type="match status" value="1"/>
</dbReference>
<evidence type="ECO:0000313" key="5">
    <source>
        <dbReference type="Proteomes" id="UP000623172"/>
    </source>
</evidence>
<dbReference type="RefSeq" id="WP_249314551.1">
    <property type="nucleotide sequence ID" value="NZ_JACRSR010000001.1"/>
</dbReference>
<accession>A0A926D3E2</accession>
<evidence type="ECO:0000313" key="4">
    <source>
        <dbReference type="EMBL" id="MBC8530578.1"/>
    </source>
</evidence>
<dbReference type="InterPro" id="IPR058530">
    <property type="entry name" value="Baseplate_J-like_C"/>
</dbReference>
<gene>
    <name evidence="4" type="ORF">H8696_01785</name>
</gene>
<protein>
    <submittedName>
        <fullName evidence="4">Baseplate J/gp47 family protein</fullName>
    </submittedName>
</protein>
<evidence type="ECO:0000259" key="3">
    <source>
        <dbReference type="Pfam" id="PF26079"/>
    </source>
</evidence>
<evidence type="ECO:0000256" key="1">
    <source>
        <dbReference type="ARBA" id="ARBA00038087"/>
    </source>
</evidence>
<dbReference type="EMBL" id="JACRSR010000001">
    <property type="protein sequence ID" value="MBC8530578.1"/>
    <property type="molecule type" value="Genomic_DNA"/>
</dbReference>
<sequence>MYEAMNYETLLERMLARVEGLDTSEGSVVMTALAPAAALLAQAYMDLDTAINLSFADTADGEYLERRAKELGIARSPATKAVCIASFLDSAGLAAGVDIGSRWNGGEVNYRVIEAVSGGYRVECETAGTVGNGTGPLSPVDYAPGVASAAITAVESAGKDVESDEDLRKRYFDRLTAFPFAGNYTAYREMCEAQKGVTGCRLETPNTANGAVNIFLIGENYLPAGSGVVSAVQDVFTDNRNGLGLAPVGHLVTVAAAGSLEVALSAALTLEADADETAVKAAAQAAYENYLLELRQDWSERAAVVRVAQVTLKLLQVPGVTDVSDVKLNNGTVNITLDNHTVPVTGGVSFV</sequence>
<dbReference type="Pfam" id="PF26078">
    <property type="entry name" value="Baseplate_J_M"/>
    <property type="match status" value="1"/>
</dbReference>
<dbReference type="AlphaFoldDB" id="A0A926D3E2"/>
<keyword evidence="5" id="KW-1185">Reference proteome</keyword>
<dbReference type="InterPro" id="IPR052399">
    <property type="entry name" value="Phage_Baseplate_Assmbl_Protein"/>
</dbReference>
<dbReference type="Pfam" id="PF26079">
    <property type="entry name" value="Baseplate_J_C"/>
    <property type="match status" value="1"/>
</dbReference>